<dbReference type="PANTHER" id="PTHR46566">
    <property type="entry name" value="1-PHOSPHOFRUCTOKINASE-RELATED"/>
    <property type="match status" value="1"/>
</dbReference>
<dbReference type="RefSeq" id="WP_055190263.1">
    <property type="nucleotide sequence ID" value="NZ_FPBS01000013.1"/>
</dbReference>
<evidence type="ECO:0000256" key="5">
    <source>
        <dbReference type="ARBA" id="ARBA00022840"/>
    </source>
</evidence>
<feature type="region of interest" description="Disordered" evidence="7">
    <location>
        <begin position="101"/>
        <end position="120"/>
    </location>
</feature>
<keyword evidence="4" id="KW-0418">Kinase</keyword>
<evidence type="ECO:0000256" key="4">
    <source>
        <dbReference type="ARBA" id="ARBA00022777"/>
    </source>
</evidence>
<dbReference type="GO" id="GO:0003872">
    <property type="term" value="F:6-phosphofructokinase activity"/>
    <property type="evidence" value="ECO:0007669"/>
    <property type="project" value="TreeGrafter"/>
</dbReference>
<keyword evidence="10" id="KW-1185">Reference proteome</keyword>
<reference evidence="9 10" key="1">
    <citation type="submission" date="2015-09" db="EMBL/GenBank/DDBJ databases">
        <title>Draft genome sequence of Aliiroseovarius crassostreae CV919-312TSm, the causative agent of Roseovarius Oyster Disease (formerly Juvenile Oyster Disease).</title>
        <authorList>
            <person name="Kessner L."/>
            <person name="Spinard E."/>
            <person name="Nelson D."/>
        </authorList>
    </citation>
    <scope>NUCLEOTIDE SEQUENCE [LARGE SCALE GENOMIC DNA]</scope>
    <source>
        <strain evidence="9 10">CV919-312</strain>
    </source>
</reference>
<dbReference type="CDD" id="cd01164">
    <property type="entry name" value="FruK_PfkB_like"/>
    <property type="match status" value="1"/>
</dbReference>
<evidence type="ECO:0000256" key="2">
    <source>
        <dbReference type="ARBA" id="ARBA00022679"/>
    </source>
</evidence>
<evidence type="ECO:0000256" key="1">
    <source>
        <dbReference type="ARBA" id="ARBA00010688"/>
    </source>
</evidence>
<evidence type="ECO:0000256" key="3">
    <source>
        <dbReference type="ARBA" id="ARBA00022741"/>
    </source>
</evidence>
<sequence>MPADPLPILTLTLNPSLDLSTEADHIVAGDKIRCDTPRLDPGGGGINVARAIRILGGEATALVALAGHHGAQVAALLEQENVPQIHFKLPGETRLSVAVGERDGTAQHHASPHQPTPHQASQYRFVMPGPTWTPELSSACLDLITTRIMPGMLVVLSGSMPPGVTHGFIEQLAIRAAQRGGKLILDTSGAALNEAVHNRGRGAALSLLRLDQSESEALAGQPLPGPQDAARFARMLIRQGVADQVVLGRGAEGSVLVTADQAWHGVGPDVPVRSKVGAGDSFLGAFTLALARGQTGPQALCHGVAAASAAVMSEATALCRRPQVEALVPQVSLNTL</sequence>
<dbReference type="PIRSF" id="PIRSF000535">
    <property type="entry name" value="1PFK/6PFK/LacC"/>
    <property type="match status" value="1"/>
</dbReference>
<dbReference type="PANTHER" id="PTHR46566:SF2">
    <property type="entry name" value="ATP-DEPENDENT 6-PHOSPHOFRUCTOKINASE ISOZYME 2"/>
    <property type="match status" value="1"/>
</dbReference>
<dbReference type="EMBL" id="LKBA01000006">
    <property type="protein sequence ID" value="KPN63682.1"/>
    <property type="molecule type" value="Genomic_DNA"/>
</dbReference>
<dbReference type="GO" id="GO:0005829">
    <property type="term" value="C:cytosol"/>
    <property type="evidence" value="ECO:0007669"/>
    <property type="project" value="TreeGrafter"/>
</dbReference>
<dbReference type="OrthoDB" id="9801219at2"/>
<evidence type="ECO:0000313" key="9">
    <source>
        <dbReference type="EMBL" id="KPN63682.1"/>
    </source>
</evidence>
<dbReference type="STRING" id="154981.AKJ29_13765"/>
<accession>A0A0P7IY69</accession>
<dbReference type="Pfam" id="PF00294">
    <property type="entry name" value="PfkB"/>
    <property type="match status" value="1"/>
</dbReference>
<dbReference type="AlphaFoldDB" id="A0A0P7IY69"/>
<comment type="caution">
    <text evidence="9">The sequence shown here is derived from an EMBL/GenBank/DDBJ whole genome shotgun (WGS) entry which is preliminary data.</text>
</comment>
<evidence type="ECO:0000256" key="7">
    <source>
        <dbReference type="SAM" id="MobiDB-lite"/>
    </source>
</evidence>
<dbReference type="Proteomes" id="UP000050471">
    <property type="component" value="Unassembled WGS sequence"/>
</dbReference>
<dbReference type="NCBIfam" id="TIGR03168">
    <property type="entry name" value="1-PFK"/>
    <property type="match status" value="1"/>
</dbReference>
<organism evidence="9 10">
    <name type="scientific">Aliiroseovarius crassostreae</name>
    <dbReference type="NCBI Taxonomy" id="154981"/>
    <lineage>
        <taxon>Bacteria</taxon>
        <taxon>Pseudomonadati</taxon>
        <taxon>Pseudomonadota</taxon>
        <taxon>Alphaproteobacteria</taxon>
        <taxon>Rhodobacterales</taxon>
        <taxon>Paracoccaceae</taxon>
        <taxon>Aliiroseovarius</taxon>
    </lineage>
</organism>
<dbReference type="InterPro" id="IPR017583">
    <property type="entry name" value="Tagatose/fructose_Pkinase"/>
</dbReference>
<dbReference type="GO" id="GO:0005524">
    <property type="term" value="F:ATP binding"/>
    <property type="evidence" value="ECO:0007669"/>
    <property type="project" value="UniProtKB-KW"/>
</dbReference>
<keyword evidence="2 6" id="KW-0808">Transferase</keyword>
<comment type="similarity">
    <text evidence="1 6">Belongs to the carbohydrate kinase PfkB family.</text>
</comment>
<keyword evidence="3" id="KW-0547">Nucleotide-binding</keyword>
<name>A0A0P7IY69_9RHOB</name>
<keyword evidence="5" id="KW-0067">ATP-binding</keyword>
<dbReference type="Gene3D" id="3.40.1190.20">
    <property type="match status" value="1"/>
</dbReference>
<gene>
    <name evidence="9" type="ORF">AKJ29_13765</name>
</gene>
<dbReference type="SUPFAM" id="SSF53613">
    <property type="entry name" value="Ribokinase-like"/>
    <property type="match status" value="1"/>
</dbReference>
<dbReference type="InterPro" id="IPR011611">
    <property type="entry name" value="PfkB_dom"/>
</dbReference>
<proteinExistence type="inferred from homology"/>
<evidence type="ECO:0000256" key="6">
    <source>
        <dbReference type="PIRNR" id="PIRNR000535"/>
    </source>
</evidence>
<feature type="domain" description="Carbohydrate kinase PfkB" evidence="8">
    <location>
        <begin position="21"/>
        <end position="319"/>
    </location>
</feature>
<dbReference type="InterPro" id="IPR029056">
    <property type="entry name" value="Ribokinase-like"/>
</dbReference>
<evidence type="ECO:0000259" key="8">
    <source>
        <dbReference type="Pfam" id="PF00294"/>
    </source>
</evidence>
<evidence type="ECO:0000313" key="10">
    <source>
        <dbReference type="Proteomes" id="UP000050471"/>
    </source>
</evidence>
<protein>
    <recommendedName>
        <fullName evidence="6">Phosphofructokinase</fullName>
    </recommendedName>
</protein>